<dbReference type="PANTHER" id="PTHR43507">
    <property type="entry name" value="NADH-UBIQUINONE OXIDOREDUCTASE CHAIN 4"/>
    <property type="match status" value="1"/>
</dbReference>
<feature type="transmembrane region" description="Helical" evidence="17">
    <location>
        <begin position="57"/>
        <end position="76"/>
    </location>
</feature>
<feature type="transmembrane region" description="Helical" evidence="17">
    <location>
        <begin position="138"/>
        <end position="159"/>
    </location>
</feature>
<dbReference type="EC" id="7.1.1.2" evidence="4 17"/>
<dbReference type="InterPro" id="IPR003918">
    <property type="entry name" value="NADH_UbQ_OxRdtase"/>
</dbReference>
<evidence type="ECO:0000256" key="7">
    <source>
        <dbReference type="ARBA" id="ARBA00022660"/>
    </source>
</evidence>
<evidence type="ECO:0000256" key="6">
    <source>
        <dbReference type="ARBA" id="ARBA00022448"/>
    </source>
</evidence>
<dbReference type="GO" id="GO:0003954">
    <property type="term" value="F:NADH dehydrogenase activity"/>
    <property type="evidence" value="ECO:0007669"/>
    <property type="project" value="TreeGrafter"/>
</dbReference>
<keyword evidence="12 17" id="KW-0520">NAD</keyword>
<feature type="transmembrane region" description="Helical" evidence="17">
    <location>
        <begin position="295"/>
        <end position="319"/>
    </location>
</feature>
<evidence type="ECO:0000256" key="5">
    <source>
        <dbReference type="ARBA" id="ARBA00021006"/>
    </source>
</evidence>
<gene>
    <name evidence="20" type="primary">ND4</name>
    <name evidence="20" type="ORF">FM11_23</name>
</gene>
<evidence type="ECO:0000256" key="14">
    <source>
        <dbReference type="ARBA" id="ARBA00023128"/>
    </source>
</evidence>
<dbReference type="GO" id="GO:0031966">
    <property type="term" value="C:mitochondrial membrane"/>
    <property type="evidence" value="ECO:0007669"/>
    <property type="project" value="UniProtKB-SubCell"/>
</dbReference>
<evidence type="ECO:0000256" key="11">
    <source>
        <dbReference type="ARBA" id="ARBA00022989"/>
    </source>
</evidence>
<comment type="function">
    <text evidence="17">Core subunit of the mitochondrial membrane respiratory chain NADH dehydrogenase (Complex I) which catalyzes electron transfer from NADH through the respiratory chain, using ubiquinone as an electron acceptor. Essential for the catalytic activity and assembly of complex I.</text>
</comment>
<name>A0A5C0PYN5_9COLE</name>
<dbReference type="Pfam" id="PF01059">
    <property type="entry name" value="Oxidored_q5_N"/>
    <property type="match status" value="1"/>
</dbReference>
<dbReference type="AlphaFoldDB" id="A0A5C0PYN5"/>
<evidence type="ECO:0000256" key="2">
    <source>
        <dbReference type="ARBA" id="ARBA00004225"/>
    </source>
</evidence>
<evidence type="ECO:0000256" key="13">
    <source>
        <dbReference type="ARBA" id="ARBA00023075"/>
    </source>
</evidence>
<feature type="transmembrane region" description="Helical" evidence="17">
    <location>
        <begin position="83"/>
        <end position="103"/>
    </location>
</feature>
<feature type="transmembrane region" description="Helical" evidence="17">
    <location>
        <begin position="270"/>
        <end position="289"/>
    </location>
</feature>
<feature type="transmembrane region" description="Helical" evidence="17">
    <location>
        <begin position="408"/>
        <end position="427"/>
    </location>
</feature>
<comment type="similarity">
    <text evidence="3 17">Belongs to the complex I subunit 4 family.</text>
</comment>
<keyword evidence="9" id="KW-1278">Translocase</keyword>
<proteinExistence type="inferred from homology"/>
<dbReference type="GO" id="GO:0015990">
    <property type="term" value="P:electron transport coupled proton transport"/>
    <property type="evidence" value="ECO:0007669"/>
    <property type="project" value="TreeGrafter"/>
</dbReference>
<feature type="transmembrane region" description="Helical" evidence="17">
    <location>
        <begin position="109"/>
        <end position="131"/>
    </location>
</feature>
<dbReference type="PANTHER" id="PTHR43507:SF20">
    <property type="entry name" value="NADH-UBIQUINONE OXIDOREDUCTASE CHAIN 4"/>
    <property type="match status" value="1"/>
</dbReference>
<dbReference type="GO" id="GO:0042773">
    <property type="term" value="P:ATP synthesis coupled electron transport"/>
    <property type="evidence" value="ECO:0007669"/>
    <property type="project" value="InterPro"/>
</dbReference>
<evidence type="ECO:0000256" key="9">
    <source>
        <dbReference type="ARBA" id="ARBA00022967"/>
    </source>
</evidence>
<keyword evidence="7 17" id="KW-0679">Respiratory chain</keyword>
<evidence type="ECO:0000256" key="10">
    <source>
        <dbReference type="ARBA" id="ARBA00022982"/>
    </source>
</evidence>
<protein>
    <recommendedName>
        <fullName evidence="5 17">NADH-ubiquinone oxidoreductase chain 4</fullName>
        <ecNumber evidence="4 17">7.1.1.2</ecNumber>
    </recommendedName>
</protein>
<dbReference type="GO" id="GO:0008137">
    <property type="term" value="F:NADH dehydrogenase (ubiquinone) activity"/>
    <property type="evidence" value="ECO:0007669"/>
    <property type="project" value="UniProtKB-UniRule"/>
</dbReference>
<dbReference type="InterPro" id="IPR000260">
    <property type="entry name" value="NADH4_N"/>
</dbReference>
<comment type="function">
    <text evidence="1">Core subunit of the mitochondrial membrane respiratory chain NADH dehydrogenase (Complex I) that is believed to belong to the minimal assembly required for catalysis. Complex I functions in the transfer of electrons from NADH to the respiratory chain. The immediate electron acceptor for the enzyme is believed to be ubiquinone.</text>
</comment>
<comment type="catalytic activity">
    <reaction evidence="16 17">
        <text>a ubiquinone + NADH + 5 H(+)(in) = a ubiquinol + NAD(+) + 4 H(+)(out)</text>
        <dbReference type="Rhea" id="RHEA:29091"/>
        <dbReference type="Rhea" id="RHEA-COMP:9565"/>
        <dbReference type="Rhea" id="RHEA-COMP:9566"/>
        <dbReference type="ChEBI" id="CHEBI:15378"/>
        <dbReference type="ChEBI" id="CHEBI:16389"/>
        <dbReference type="ChEBI" id="CHEBI:17976"/>
        <dbReference type="ChEBI" id="CHEBI:57540"/>
        <dbReference type="ChEBI" id="CHEBI:57945"/>
        <dbReference type="EC" id="7.1.1.2"/>
    </reaction>
</comment>
<evidence type="ECO:0000259" key="18">
    <source>
        <dbReference type="Pfam" id="PF00361"/>
    </source>
</evidence>
<evidence type="ECO:0000313" key="20">
    <source>
        <dbReference type="EMBL" id="QEJ81547.1"/>
    </source>
</evidence>
<dbReference type="InterPro" id="IPR001750">
    <property type="entry name" value="ND/Mrp_TM"/>
</dbReference>
<feature type="domain" description="NADH:quinone oxidoreductase/Mrp antiporter transmembrane" evidence="18">
    <location>
        <begin position="105"/>
        <end position="386"/>
    </location>
</feature>
<geneLocation type="mitochondrion" evidence="20"/>
<sequence>MMSVIFLLLFMIPLCFKKKYFILIQFIFMLMFIKIYMNYMLSNFFTKISYIYSCDYVSYFLLLLTLWIVILMMMASNKIIDSLYSNMFLFIVLLLLFSLFLTFSSMNVFIFYIFFEFSLIPTLFLILGWGYQPERIQAGIYMFVYTLMGALPMMVSLFYLYSFSNSLDFSLLNSVSNYYIYICTMFVFLIKFPMYFMHLWLPKAHVEAPISGSMILAGVMLKLGGYGLIRFMKVYLIMGLKFHYIFMVISLFGGLIISLICMRQEDMKSLIAYSSVAHMSLSLAGFMSMNTWGFYGAFIMMISHGLCSSGLFCLANISYERTHSRMMFMNKGLLNLMPSMSLYWFLLCSSNMAAPPSLNLIAEILLINSIISISWLLVISISLISFFSGAYSLYLYSQTQHGSLYSGVFSFSLGNIREYTLLFMHWFPLNLTFMLGDLFI</sequence>
<dbReference type="PRINTS" id="PR01437">
    <property type="entry name" value="NUOXDRDTASE4"/>
</dbReference>
<feature type="transmembrane region" description="Helical" evidence="17">
    <location>
        <begin position="340"/>
        <end position="367"/>
    </location>
</feature>
<feature type="domain" description="NADH:ubiquinone oxidoreductase chain 4 N-terminal" evidence="19">
    <location>
        <begin position="1"/>
        <end position="102"/>
    </location>
</feature>
<keyword evidence="13 17" id="KW-0830">Ubiquinone</keyword>
<keyword evidence="8 17" id="KW-0812">Transmembrane</keyword>
<evidence type="ECO:0000256" key="3">
    <source>
        <dbReference type="ARBA" id="ARBA00009025"/>
    </source>
</evidence>
<dbReference type="Pfam" id="PF00361">
    <property type="entry name" value="Proton_antipo_M"/>
    <property type="match status" value="1"/>
</dbReference>
<keyword evidence="10 17" id="KW-0249">Electron transport</keyword>
<evidence type="ECO:0000256" key="4">
    <source>
        <dbReference type="ARBA" id="ARBA00012944"/>
    </source>
</evidence>
<feature type="transmembrane region" description="Helical" evidence="17">
    <location>
        <begin position="179"/>
        <end position="201"/>
    </location>
</feature>
<evidence type="ECO:0000256" key="15">
    <source>
        <dbReference type="ARBA" id="ARBA00023136"/>
    </source>
</evidence>
<evidence type="ECO:0000259" key="19">
    <source>
        <dbReference type="Pfam" id="PF01059"/>
    </source>
</evidence>
<feature type="transmembrane region" description="Helical" evidence="17">
    <location>
        <begin position="373"/>
        <end position="396"/>
    </location>
</feature>
<evidence type="ECO:0000256" key="8">
    <source>
        <dbReference type="ARBA" id="ARBA00022692"/>
    </source>
</evidence>
<feature type="transmembrane region" description="Helical" evidence="17">
    <location>
        <begin position="213"/>
        <end position="232"/>
    </location>
</feature>
<evidence type="ECO:0000256" key="12">
    <source>
        <dbReference type="ARBA" id="ARBA00023027"/>
    </source>
</evidence>
<accession>A0A5C0PYN5</accession>
<organism evidence="20">
    <name type="scientific">Diaphanes sp. FM11</name>
    <dbReference type="NCBI Taxonomy" id="2596685"/>
    <lineage>
        <taxon>Eukaryota</taxon>
        <taxon>Metazoa</taxon>
        <taxon>Ecdysozoa</taxon>
        <taxon>Arthropoda</taxon>
        <taxon>Hexapoda</taxon>
        <taxon>Insecta</taxon>
        <taxon>Pterygota</taxon>
        <taxon>Neoptera</taxon>
        <taxon>Endopterygota</taxon>
        <taxon>Coleoptera</taxon>
        <taxon>Polyphaga</taxon>
        <taxon>Elateriformia</taxon>
        <taxon>Elateroidea</taxon>
        <taxon>Lampyridae</taxon>
        <taxon>Lampyrinae</taxon>
        <taxon>Diaphanes</taxon>
    </lineage>
</organism>
<evidence type="ECO:0000256" key="1">
    <source>
        <dbReference type="ARBA" id="ARBA00003257"/>
    </source>
</evidence>
<reference evidence="20" key="1">
    <citation type="journal article" date="2019" name="Mol. Phylogenet. Evol.">
        <title>Phylogenetic analysis provides insights into the evolution of Asian fireflies and adult bioluminescence.</title>
        <authorList>
            <person name="Chen X."/>
            <person name="Dong Z."/>
            <person name="Liu G."/>
            <person name="He J."/>
            <person name="Zhao R."/>
            <person name="Wang W."/>
            <person name="Peng Y."/>
            <person name="Li X."/>
        </authorList>
    </citation>
    <scope>NUCLEOTIDE SEQUENCE</scope>
</reference>
<dbReference type="EMBL" id="MK292095">
    <property type="protein sequence ID" value="QEJ81547.1"/>
    <property type="molecule type" value="Genomic_DNA"/>
</dbReference>
<evidence type="ECO:0000256" key="17">
    <source>
        <dbReference type="RuleBase" id="RU003297"/>
    </source>
</evidence>
<feature type="transmembrane region" description="Helical" evidence="17">
    <location>
        <begin position="244"/>
        <end position="263"/>
    </location>
</feature>
<keyword evidence="15 17" id="KW-0472">Membrane</keyword>
<evidence type="ECO:0000256" key="16">
    <source>
        <dbReference type="ARBA" id="ARBA00049551"/>
    </source>
</evidence>
<keyword evidence="11 17" id="KW-1133">Transmembrane helix</keyword>
<comment type="subcellular location">
    <subcellularLocation>
        <location evidence="2 17">Mitochondrion membrane</location>
        <topology evidence="2 17">Multi-pass membrane protein</topology>
    </subcellularLocation>
</comment>
<keyword evidence="6 17" id="KW-0813">Transport</keyword>
<dbReference type="GO" id="GO:0048039">
    <property type="term" value="F:ubiquinone binding"/>
    <property type="evidence" value="ECO:0007669"/>
    <property type="project" value="TreeGrafter"/>
</dbReference>
<feature type="transmembrane region" description="Helical" evidence="17">
    <location>
        <begin position="20"/>
        <end position="37"/>
    </location>
</feature>
<keyword evidence="14 17" id="KW-0496">Mitochondrion</keyword>